<keyword evidence="3" id="KW-1185">Reference proteome</keyword>
<dbReference type="EMBL" id="BTSY01000005">
    <property type="protein sequence ID" value="GMT29487.1"/>
    <property type="molecule type" value="Genomic_DNA"/>
</dbReference>
<feature type="chain" id="PRO_5043675011" evidence="1">
    <location>
        <begin position="25"/>
        <end position="63"/>
    </location>
</feature>
<evidence type="ECO:0000313" key="2">
    <source>
        <dbReference type="EMBL" id="GMT29487.1"/>
    </source>
</evidence>
<protein>
    <submittedName>
        <fullName evidence="2">Uncharacterized protein</fullName>
    </submittedName>
</protein>
<evidence type="ECO:0000313" key="3">
    <source>
        <dbReference type="Proteomes" id="UP001432322"/>
    </source>
</evidence>
<reference evidence="2" key="1">
    <citation type="submission" date="2023-10" db="EMBL/GenBank/DDBJ databases">
        <title>Genome assembly of Pristionchus species.</title>
        <authorList>
            <person name="Yoshida K."/>
            <person name="Sommer R.J."/>
        </authorList>
    </citation>
    <scope>NUCLEOTIDE SEQUENCE</scope>
    <source>
        <strain evidence="2">RS5133</strain>
    </source>
</reference>
<keyword evidence="1" id="KW-0732">Signal</keyword>
<comment type="caution">
    <text evidence="2">The sequence shown here is derived from an EMBL/GenBank/DDBJ whole genome shotgun (WGS) entry which is preliminary data.</text>
</comment>
<dbReference type="AlphaFoldDB" id="A0AAV5WHU0"/>
<feature type="signal peptide" evidence="1">
    <location>
        <begin position="1"/>
        <end position="24"/>
    </location>
</feature>
<evidence type="ECO:0000256" key="1">
    <source>
        <dbReference type="SAM" id="SignalP"/>
    </source>
</evidence>
<gene>
    <name evidence="2" type="ORF">PFISCL1PPCAC_20784</name>
</gene>
<organism evidence="2 3">
    <name type="scientific">Pristionchus fissidentatus</name>
    <dbReference type="NCBI Taxonomy" id="1538716"/>
    <lineage>
        <taxon>Eukaryota</taxon>
        <taxon>Metazoa</taxon>
        <taxon>Ecdysozoa</taxon>
        <taxon>Nematoda</taxon>
        <taxon>Chromadorea</taxon>
        <taxon>Rhabditida</taxon>
        <taxon>Rhabditina</taxon>
        <taxon>Diplogasteromorpha</taxon>
        <taxon>Diplogasteroidea</taxon>
        <taxon>Neodiplogasteridae</taxon>
        <taxon>Pristionchus</taxon>
    </lineage>
</organism>
<feature type="non-terminal residue" evidence="2">
    <location>
        <position position="63"/>
    </location>
</feature>
<proteinExistence type="predicted"/>
<accession>A0AAV5WHU0</accession>
<name>A0AAV5WHU0_9BILA</name>
<dbReference type="Proteomes" id="UP001432322">
    <property type="component" value="Unassembled WGS sequence"/>
</dbReference>
<sequence length="63" mass="6923">MLCGLLTRGIMIVFTVSLEEGSEAVCIDKRPAEIYSLHDLMLIGVGSLLGSHDIWLFNDAQVM</sequence>